<sequence>MSERTRSLPTTLASRLRGRLRSFEPMYLALLGLLAVPSYVFDSLAVLEVFELFFLFFLWPFVSPLVDLALRRGADEESEGPIDWIEMGSWQTFAAWILTMPLTFVNPLLLAQDLSQWLGTAVAFVRHRGTFPDAETYDQQASYRLPFDGTWTVVNGSYDRDFSHSWFPATQRYAYDFVITDDAGRTAPEESGSAVDGYYCYDEPILAPADGVVIDVFDSDFESPRGGGLSHPLKRDIRGCYVVLQHTPDEYSCLAHLVPGSTSVAPGERVRRGQEIGRCGHSGNSSEPHLHFQLQDHPRFEIAAGLPIAFDDINAEWPGASPSIADPRPGADDGDGNEHADSDPTDKSLEDGGENRNETRSFLSAGQRVTHVDRLDGDSEPNRTDRDEQPAERDADRAGSSSGDSAGLATLSRVAFGTCVGGVVAFFAPIVVATSAVAPLLIGGAALAAGWRARVVIGGDRYRRRPGGLGIIVGLGLVAAAVWDGGLGSSLGVGVQNLGALAFAVGFVGYALLGEYDRLRLREAFPDPAVSPETGRVGHAALEGDGD</sequence>
<dbReference type="PANTHER" id="PTHR21666:SF270">
    <property type="entry name" value="MUREIN HYDROLASE ACTIVATOR ENVC"/>
    <property type="match status" value="1"/>
</dbReference>
<protein>
    <submittedName>
        <fullName evidence="4">Peptidase M23</fullName>
    </submittedName>
</protein>
<name>L9YBK9_9EURY</name>
<dbReference type="EMBL" id="AOID01000005">
    <property type="protein sequence ID" value="ELY71001.1"/>
    <property type="molecule type" value="Genomic_DNA"/>
</dbReference>
<evidence type="ECO:0000313" key="4">
    <source>
        <dbReference type="EMBL" id="ELY71001.1"/>
    </source>
</evidence>
<dbReference type="RefSeq" id="WP_006429347.1">
    <property type="nucleotide sequence ID" value="NZ_AOID01000005.1"/>
</dbReference>
<gene>
    <name evidence="4" type="ORF">C489_01546</name>
</gene>
<dbReference type="PANTHER" id="PTHR21666">
    <property type="entry name" value="PEPTIDASE-RELATED"/>
    <property type="match status" value="1"/>
</dbReference>
<dbReference type="Pfam" id="PF01551">
    <property type="entry name" value="Peptidase_M23"/>
    <property type="match status" value="1"/>
</dbReference>
<evidence type="ECO:0000313" key="5">
    <source>
        <dbReference type="Proteomes" id="UP000011632"/>
    </source>
</evidence>
<dbReference type="SUPFAM" id="SSF51261">
    <property type="entry name" value="Duplicated hybrid motif"/>
    <property type="match status" value="1"/>
</dbReference>
<feature type="compositionally biased region" description="Basic and acidic residues" evidence="1">
    <location>
        <begin position="370"/>
        <end position="397"/>
    </location>
</feature>
<dbReference type="OrthoDB" id="177975at2157"/>
<feature type="transmembrane region" description="Helical" evidence="2">
    <location>
        <begin position="423"/>
        <end position="447"/>
    </location>
</feature>
<keyword evidence="2" id="KW-0472">Membrane</keyword>
<feature type="transmembrane region" description="Helical" evidence="2">
    <location>
        <begin position="25"/>
        <end position="46"/>
    </location>
</feature>
<evidence type="ECO:0000256" key="2">
    <source>
        <dbReference type="SAM" id="Phobius"/>
    </source>
</evidence>
<dbReference type="Proteomes" id="UP000011632">
    <property type="component" value="Unassembled WGS sequence"/>
</dbReference>
<dbReference type="STRING" id="1227496.C489_01546"/>
<keyword evidence="2" id="KW-1133">Transmembrane helix</keyword>
<feature type="domain" description="M23ase beta-sheet core" evidence="3">
    <location>
        <begin position="201"/>
        <end position="296"/>
    </location>
</feature>
<accession>L9YBK9</accession>
<dbReference type="InterPro" id="IPR011055">
    <property type="entry name" value="Dup_hybrid_motif"/>
</dbReference>
<dbReference type="InterPro" id="IPR016047">
    <property type="entry name" value="M23ase_b-sheet_dom"/>
</dbReference>
<keyword evidence="2" id="KW-0812">Transmembrane</keyword>
<evidence type="ECO:0000259" key="3">
    <source>
        <dbReference type="Pfam" id="PF01551"/>
    </source>
</evidence>
<feature type="transmembrane region" description="Helical" evidence="2">
    <location>
        <begin position="495"/>
        <end position="513"/>
    </location>
</feature>
<proteinExistence type="predicted"/>
<dbReference type="GO" id="GO:0004222">
    <property type="term" value="F:metalloendopeptidase activity"/>
    <property type="evidence" value="ECO:0007669"/>
    <property type="project" value="TreeGrafter"/>
</dbReference>
<dbReference type="Gene3D" id="2.70.70.10">
    <property type="entry name" value="Glucose Permease (Domain IIA)"/>
    <property type="match status" value="1"/>
</dbReference>
<dbReference type="CDD" id="cd12797">
    <property type="entry name" value="M23_peptidase"/>
    <property type="match status" value="1"/>
</dbReference>
<feature type="compositionally biased region" description="Basic and acidic residues" evidence="1">
    <location>
        <begin position="336"/>
        <end position="359"/>
    </location>
</feature>
<dbReference type="InterPro" id="IPR050570">
    <property type="entry name" value="Cell_wall_metabolism_enzyme"/>
</dbReference>
<feature type="region of interest" description="Disordered" evidence="1">
    <location>
        <begin position="317"/>
        <end position="405"/>
    </location>
</feature>
<evidence type="ECO:0000256" key="1">
    <source>
        <dbReference type="SAM" id="MobiDB-lite"/>
    </source>
</evidence>
<comment type="caution">
    <text evidence="4">The sequence shown here is derived from an EMBL/GenBank/DDBJ whole genome shotgun (WGS) entry which is preliminary data.</text>
</comment>
<dbReference type="AlphaFoldDB" id="L9YBK9"/>
<keyword evidence="5" id="KW-1185">Reference proteome</keyword>
<feature type="transmembrane region" description="Helical" evidence="2">
    <location>
        <begin position="467"/>
        <end position="483"/>
    </location>
</feature>
<reference evidence="4 5" key="1">
    <citation type="journal article" date="2014" name="PLoS Genet.">
        <title>Phylogenetically driven sequencing of extremely halophilic archaea reveals strategies for static and dynamic osmo-response.</title>
        <authorList>
            <person name="Becker E.A."/>
            <person name="Seitzer P.M."/>
            <person name="Tritt A."/>
            <person name="Larsen D."/>
            <person name="Krusor M."/>
            <person name="Yao A.I."/>
            <person name="Wu D."/>
            <person name="Madern D."/>
            <person name="Eisen J.A."/>
            <person name="Darling A.E."/>
            <person name="Facciotti M.T."/>
        </authorList>
    </citation>
    <scope>NUCLEOTIDE SEQUENCE [LARGE SCALE GENOMIC DNA]</scope>
    <source>
        <strain evidence="4 5">JCM 10478</strain>
    </source>
</reference>
<organism evidence="4 5">
    <name type="scientific">Natrinema versiforme JCM 10478</name>
    <dbReference type="NCBI Taxonomy" id="1227496"/>
    <lineage>
        <taxon>Archaea</taxon>
        <taxon>Methanobacteriati</taxon>
        <taxon>Methanobacteriota</taxon>
        <taxon>Stenosarchaea group</taxon>
        <taxon>Halobacteria</taxon>
        <taxon>Halobacteriales</taxon>
        <taxon>Natrialbaceae</taxon>
        <taxon>Natrinema</taxon>
    </lineage>
</organism>
<dbReference type="PATRIC" id="fig|1227496.3.peg.320"/>